<dbReference type="PROSITE" id="PS51914">
    <property type="entry name" value="MRH"/>
    <property type="match status" value="1"/>
</dbReference>
<organism evidence="7">
    <name type="scientific">Eremomyces bilateralis CBS 781.70</name>
    <dbReference type="NCBI Taxonomy" id="1392243"/>
    <lineage>
        <taxon>Eukaryota</taxon>
        <taxon>Fungi</taxon>
        <taxon>Dikarya</taxon>
        <taxon>Ascomycota</taxon>
        <taxon>Pezizomycotina</taxon>
        <taxon>Dothideomycetes</taxon>
        <taxon>Dothideomycetes incertae sedis</taxon>
        <taxon>Eremomycetales</taxon>
        <taxon>Eremomycetaceae</taxon>
        <taxon>Eremomyces</taxon>
    </lineage>
</organism>
<keyword evidence="4" id="KW-1015">Disulfide bond</keyword>
<dbReference type="InterPro" id="IPR036607">
    <property type="entry name" value="PRKCSH"/>
</dbReference>
<keyword evidence="8" id="KW-1185">Reference proteome</keyword>
<feature type="coiled-coil region" evidence="5">
    <location>
        <begin position="246"/>
        <end position="280"/>
    </location>
</feature>
<evidence type="ECO:0000313" key="7">
    <source>
        <dbReference type="EMBL" id="KAF1814784.1"/>
    </source>
</evidence>
<gene>
    <name evidence="7 9" type="ORF">P152DRAFT_430755</name>
</gene>
<dbReference type="GO" id="GO:0017177">
    <property type="term" value="C:glucosidase II complex"/>
    <property type="evidence" value="ECO:0007669"/>
    <property type="project" value="TreeGrafter"/>
</dbReference>
<dbReference type="GO" id="GO:0006491">
    <property type="term" value="P:N-glycan processing"/>
    <property type="evidence" value="ECO:0007669"/>
    <property type="project" value="TreeGrafter"/>
</dbReference>
<dbReference type="RefSeq" id="XP_033536415.1">
    <property type="nucleotide sequence ID" value="XM_033677402.1"/>
</dbReference>
<evidence type="ECO:0000256" key="1">
    <source>
        <dbReference type="ARBA" id="ARBA00022387"/>
    </source>
</evidence>
<keyword evidence="3" id="KW-0256">Endoplasmic reticulum</keyword>
<dbReference type="Gene3D" id="2.70.130.10">
    <property type="entry name" value="Mannose-6-phosphate receptor binding domain"/>
    <property type="match status" value="1"/>
</dbReference>
<dbReference type="Proteomes" id="UP000504638">
    <property type="component" value="Unplaced"/>
</dbReference>
<dbReference type="Pfam" id="PF13015">
    <property type="entry name" value="PRKCSH_1"/>
    <property type="match status" value="1"/>
</dbReference>
<feature type="coiled-coil region" evidence="5">
    <location>
        <begin position="179"/>
        <end position="220"/>
    </location>
</feature>
<dbReference type="Pfam" id="PF12999">
    <property type="entry name" value="PRKCSH-like"/>
    <property type="match status" value="2"/>
</dbReference>
<dbReference type="InterPro" id="IPR028146">
    <property type="entry name" value="PRKCSH_N"/>
</dbReference>
<feature type="domain" description="MRH" evidence="6">
    <location>
        <begin position="433"/>
        <end position="547"/>
    </location>
</feature>
<feature type="coiled-coil region" evidence="5">
    <location>
        <begin position="390"/>
        <end position="421"/>
    </location>
</feature>
<evidence type="ECO:0000256" key="5">
    <source>
        <dbReference type="SAM" id="Coils"/>
    </source>
</evidence>
<dbReference type="PANTHER" id="PTHR12630:SF1">
    <property type="entry name" value="GLUCOSIDASE 2 SUBUNIT BETA"/>
    <property type="match status" value="1"/>
</dbReference>
<evidence type="ECO:0000259" key="6">
    <source>
        <dbReference type="PROSITE" id="PS51914"/>
    </source>
</evidence>
<sequence length="560" mass="62479">MRESILTRLVYTSIIYGGIAFSADAQRPRGVGPEFAKFYKTTDTFACISNPSIILPIASLNDDYCDCPDGSDEPGTSACAHISPLSPPSPVDNTLNNKLALPGFYCKNKGHNPGYVPFTAVNDGVCDYDLCCNGSDEWQGVGGIKCEDKCKEIGKEWRKHDEERKRALGAASKRRAELVKEAGRLRKEMEDRLQSLQTEIQGSEIKVHNLEKEVAEVERAEKGKLVKGPAGGGKLSVLGGLAKQRIEELLKNVDRVKNERDDARRRLAGLEELLTSFKEEYNPNFNDEGVKRAVRAWEDYIAQGKAPDLNNALEQDLEQIMKPDAENGLNWEEFQDADESDVEVLYNFEQYLPKPLREWLNQKLRDLRVFLIENGILANPHSDASESAAVTKAKQSLEAAKSALRREQDELKSHQDDLAKEYGLDDIFRALKGQCISTDSGEYTYELCWLDRTTQKPKKGGANVGMGNFVRVDTVMVDEELPPNGKGLGSGERIALRYENGQFCWNGPNRSTLVVLACAEKDEVWKITEEEKCVYRMEVGTPAACQPQGTAKGVREKDEL</sequence>
<name>A0A6G1G9T3_9PEZI</name>
<dbReference type="AlphaFoldDB" id="A0A6G1G9T3"/>
<accession>A0A6G1G9T3</accession>
<reference evidence="9" key="3">
    <citation type="submission" date="2025-04" db="UniProtKB">
        <authorList>
            <consortium name="RefSeq"/>
        </authorList>
    </citation>
    <scope>IDENTIFICATION</scope>
    <source>
        <strain evidence="9">CBS 781.70</strain>
    </source>
</reference>
<dbReference type="InterPro" id="IPR044865">
    <property type="entry name" value="MRH_dom"/>
</dbReference>
<proteinExistence type="predicted"/>
<keyword evidence="5" id="KW-0175">Coiled coil</keyword>
<dbReference type="EMBL" id="ML975152">
    <property type="protein sequence ID" value="KAF1814784.1"/>
    <property type="molecule type" value="Genomic_DNA"/>
</dbReference>
<evidence type="ECO:0000313" key="8">
    <source>
        <dbReference type="Proteomes" id="UP000504638"/>
    </source>
</evidence>
<dbReference type="InterPro" id="IPR039794">
    <property type="entry name" value="Gtb1-like"/>
</dbReference>
<evidence type="ECO:0000256" key="4">
    <source>
        <dbReference type="ARBA" id="ARBA00023157"/>
    </source>
</evidence>
<dbReference type="GeneID" id="54417972"/>
<evidence type="ECO:0000256" key="3">
    <source>
        <dbReference type="ARBA" id="ARBA00022824"/>
    </source>
</evidence>
<reference evidence="9" key="2">
    <citation type="submission" date="2020-04" db="EMBL/GenBank/DDBJ databases">
        <authorList>
            <consortium name="NCBI Genome Project"/>
        </authorList>
    </citation>
    <scope>NUCLEOTIDE SEQUENCE</scope>
    <source>
        <strain evidence="9">CBS 781.70</strain>
    </source>
</reference>
<keyword evidence="2" id="KW-0732">Signal</keyword>
<dbReference type="PANTHER" id="PTHR12630">
    <property type="entry name" value="N-LINKED OLIGOSACCHARIDE PROCESSING"/>
    <property type="match status" value="1"/>
</dbReference>
<reference evidence="7 9" key="1">
    <citation type="submission" date="2020-01" db="EMBL/GenBank/DDBJ databases">
        <authorList>
            <consortium name="DOE Joint Genome Institute"/>
            <person name="Haridas S."/>
            <person name="Albert R."/>
            <person name="Binder M."/>
            <person name="Bloem J."/>
            <person name="Labutti K."/>
            <person name="Salamov A."/>
            <person name="Andreopoulos B."/>
            <person name="Baker S.E."/>
            <person name="Barry K."/>
            <person name="Bills G."/>
            <person name="Bluhm B.H."/>
            <person name="Cannon C."/>
            <person name="Castanera R."/>
            <person name="Culley D.E."/>
            <person name="Daum C."/>
            <person name="Ezra D."/>
            <person name="Gonzalez J.B."/>
            <person name="Henrissat B."/>
            <person name="Kuo A."/>
            <person name="Liang C."/>
            <person name="Lipzen A."/>
            <person name="Lutzoni F."/>
            <person name="Magnuson J."/>
            <person name="Mondo S."/>
            <person name="Nolan M."/>
            <person name="Ohm R."/>
            <person name="Pangilinan J."/>
            <person name="Park H.-J."/>
            <person name="Ramirez L."/>
            <person name="Alfaro M."/>
            <person name="Sun H."/>
            <person name="Tritt A."/>
            <person name="Yoshinaga Y."/>
            <person name="Zwiers L.-H."/>
            <person name="Turgeon B.G."/>
            <person name="Goodwin S.B."/>
            <person name="Spatafora J.W."/>
            <person name="Crous P.W."/>
            <person name="Grigoriev I.V."/>
        </authorList>
    </citation>
    <scope>NUCLEOTIDE SEQUENCE</scope>
    <source>
        <strain evidence="7 9">CBS 781.70</strain>
    </source>
</reference>
<dbReference type="InterPro" id="IPR009011">
    <property type="entry name" value="Man6P_isomerase_rcpt-bd_dom_sf"/>
</dbReference>
<protein>
    <recommendedName>
        <fullName evidence="1">Glucosidase 2 subunit beta</fullName>
    </recommendedName>
</protein>
<dbReference type="SUPFAM" id="SSF50911">
    <property type="entry name" value="Mannose 6-phosphate receptor domain"/>
    <property type="match status" value="1"/>
</dbReference>
<dbReference type="OrthoDB" id="28322at2759"/>
<evidence type="ECO:0000256" key="2">
    <source>
        <dbReference type="ARBA" id="ARBA00022729"/>
    </source>
</evidence>
<evidence type="ECO:0000313" key="9">
    <source>
        <dbReference type="RefSeq" id="XP_033536415.1"/>
    </source>
</evidence>